<name>A0ABP0P3N1_9DINO</name>
<feature type="compositionally biased region" description="Basic and acidic residues" evidence="1">
    <location>
        <begin position="26"/>
        <end position="38"/>
    </location>
</feature>
<accession>A0ABP0P3N1</accession>
<feature type="region of interest" description="Disordered" evidence="1">
    <location>
        <begin position="1"/>
        <end position="42"/>
    </location>
</feature>
<gene>
    <name evidence="2" type="ORF">CCMP2556_LOCUS34742</name>
    <name evidence="3" type="ORF">CCMP2556_LOCUS34774</name>
</gene>
<comment type="caution">
    <text evidence="2">The sequence shown here is derived from an EMBL/GenBank/DDBJ whole genome shotgun (WGS) entry which is preliminary data.</text>
</comment>
<evidence type="ECO:0000313" key="3">
    <source>
        <dbReference type="EMBL" id="CAK9070696.1"/>
    </source>
</evidence>
<reference evidence="2 4" key="1">
    <citation type="submission" date="2024-02" db="EMBL/GenBank/DDBJ databases">
        <authorList>
            <person name="Chen Y."/>
            <person name="Shah S."/>
            <person name="Dougan E. K."/>
            <person name="Thang M."/>
            <person name="Chan C."/>
        </authorList>
    </citation>
    <scope>NUCLEOTIDE SEQUENCE [LARGE SCALE GENOMIC DNA]</scope>
</reference>
<organism evidence="2 4">
    <name type="scientific">Durusdinium trenchii</name>
    <dbReference type="NCBI Taxonomy" id="1381693"/>
    <lineage>
        <taxon>Eukaryota</taxon>
        <taxon>Sar</taxon>
        <taxon>Alveolata</taxon>
        <taxon>Dinophyceae</taxon>
        <taxon>Suessiales</taxon>
        <taxon>Symbiodiniaceae</taxon>
        <taxon>Durusdinium</taxon>
    </lineage>
</organism>
<feature type="region of interest" description="Disordered" evidence="1">
    <location>
        <begin position="97"/>
        <end position="138"/>
    </location>
</feature>
<dbReference type="EMBL" id="CAXAMN010022540">
    <property type="protein sequence ID" value="CAK9070696.1"/>
    <property type="molecule type" value="Genomic_DNA"/>
</dbReference>
<evidence type="ECO:0000256" key="1">
    <source>
        <dbReference type="SAM" id="MobiDB-lite"/>
    </source>
</evidence>
<evidence type="ECO:0000313" key="4">
    <source>
        <dbReference type="Proteomes" id="UP001642484"/>
    </source>
</evidence>
<dbReference type="Proteomes" id="UP001642484">
    <property type="component" value="Unassembled WGS sequence"/>
</dbReference>
<proteinExistence type="predicted"/>
<feature type="compositionally biased region" description="Basic and acidic residues" evidence="1">
    <location>
        <begin position="1"/>
        <end position="16"/>
    </location>
</feature>
<protein>
    <submittedName>
        <fullName evidence="2">Uncharacterized protein</fullName>
    </submittedName>
</protein>
<sequence length="138" mass="15166">MAVASDEKYVPGKGLDRSANARLRARQAEEKQRAKDVESELPWQDTSAQTDFLLGNGAQKVARCGKCTRPLDAAAVDAKVFVCSRCEPGKGGREVVDGGRARGVEGSSWSGWSDSKGRRDGWEGWHSWSSHDWSRGKW</sequence>
<keyword evidence="4" id="KW-1185">Reference proteome</keyword>
<evidence type="ECO:0000313" key="2">
    <source>
        <dbReference type="EMBL" id="CAK9070633.1"/>
    </source>
</evidence>
<dbReference type="EMBL" id="CAXAMN010022529">
    <property type="protein sequence ID" value="CAK9070633.1"/>
    <property type="molecule type" value="Genomic_DNA"/>
</dbReference>